<protein>
    <submittedName>
        <fullName evidence="2">Uncharacterized protein</fullName>
    </submittedName>
</protein>
<sequence>LNVKKETTKVTEGTNKHSSTDKIVNKNPLSRHELINNIESCDPPTSEAVQLSNSRPSPSAIKHSPQQRV</sequence>
<gene>
    <name evidence="2" type="primary">ORF49104</name>
</gene>
<accession>A0A0B6Z5L7</accession>
<feature type="region of interest" description="Disordered" evidence="1">
    <location>
        <begin position="1"/>
        <end position="69"/>
    </location>
</feature>
<feature type="non-terminal residue" evidence="2">
    <location>
        <position position="1"/>
    </location>
</feature>
<feature type="non-terminal residue" evidence="2">
    <location>
        <position position="69"/>
    </location>
</feature>
<name>A0A0B6Z5L7_9EUPU</name>
<reference evidence="2" key="1">
    <citation type="submission" date="2014-12" db="EMBL/GenBank/DDBJ databases">
        <title>Insight into the proteome of Arion vulgaris.</title>
        <authorList>
            <person name="Aradska J."/>
            <person name="Bulat T."/>
            <person name="Smidak R."/>
            <person name="Sarate P."/>
            <person name="Gangsoo J."/>
            <person name="Sialana F."/>
            <person name="Bilban M."/>
            <person name="Lubec G."/>
        </authorList>
    </citation>
    <scope>NUCLEOTIDE SEQUENCE</scope>
    <source>
        <tissue evidence="2">Skin</tissue>
    </source>
</reference>
<feature type="compositionally biased region" description="Polar residues" evidence="1">
    <location>
        <begin position="47"/>
        <end position="57"/>
    </location>
</feature>
<evidence type="ECO:0000313" key="2">
    <source>
        <dbReference type="EMBL" id="CEK63672.1"/>
    </source>
</evidence>
<feature type="compositionally biased region" description="Basic and acidic residues" evidence="1">
    <location>
        <begin position="1"/>
        <end position="34"/>
    </location>
</feature>
<dbReference type="AlphaFoldDB" id="A0A0B6Z5L7"/>
<evidence type="ECO:0000256" key="1">
    <source>
        <dbReference type="SAM" id="MobiDB-lite"/>
    </source>
</evidence>
<organism evidence="2">
    <name type="scientific">Arion vulgaris</name>
    <dbReference type="NCBI Taxonomy" id="1028688"/>
    <lineage>
        <taxon>Eukaryota</taxon>
        <taxon>Metazoa</taxon>
        <taxon>Spiralia</taxon>
        <taxon>Lophotrochozoa</taxon>
        <taxon>Mollusca</taxon>
        <taxon>Gastropoda</taxon>
        <taxon>Heterobranchia</taxon>
        <taxon>Euthyneura</taxon>
        <taxon>Panpulmonata</taxon>
        <taxon>Eupulmonata</taxon>
        <taxon>Stylommatophora</taxon>
        <taxon>Helicina</taxon>
        <taxon>Arionoidea</taxon>
        <taxon>Arionidae</taxon>
        <taxon>Arion</taxon>
    </lineage>
</organism>
<dbReference type="EMBL" id="HACG01016807">
    <property type="protein sequence ID" value="CEK63672.1"/>
    <property type="molecule type" value="Transcribed_RNA"/>
</dbReference>
<proteinExistence type="predicted"/>